<feature type="transmembrane region" description="Helical" evidence="16">
    <location>
        <begin position="365"/>
        <end position="386"/>
    </location>
</feature>
<feature type="domain" description="Fe/B12 periplasmic-binding" evidence="18">
    <location>
        <begin position="415"/>
        <end position="674"/>
    </location>
</feature>
<dbReference type="CDD" id="cd14014">
    <property type="entry name" value="STKc_PknB_like"/>
    <property type="match status" value="1"/>
</dbReference>
<dbReference type="SUPFAM" id="SSF56112">
    <property type="entry name" value="Protein kinase-like (PK-like)"/>
    <property type="match status" value="1"/>
</dbReference>
<feature type="domain" description="Protein kinase" evidence="17">
    <location>
        <begin position="12"/>
        <end position="276"/>
    </location>
</feature>
<evidence type="ECO:0000313" key="20">
    <source>
        <dbReference type="Proteomes" id="UP000093592"/>
    </source>
</evidence>
<evidence type="ECO:0000256" key="12">
    <source>
        <dbReference type="ARBA" id="ARBA00023136"/>
    </source>
</evidence>
<keyword evidence="9 19" id="KW-0418">Kinase</keyword>
<comment type="caution">
    <text evidence="19">The sequence shown here is derived from an EMBL/GenBank/DDBJ whole genome shotgun (WGS) entry which is preliminary data.</text>
</comment>
<evidence type="ECO:0000259" key="17">
    <source>
        <dbReference type="PROSITE" id="PS50011"/>
    </source>
</evidence>
<evidence type="ECO:0000313" key="19">
    <source>
        <dbReference type="EMBL" id="OBI46383.1"/>
    </source>
</evidence>
<dbReference type="AlphaFoldDB" id="A0A1A2Z9Q8"/>
<keyword evidence="3" id="KW-1003">Cell membrane</keyword>
<evidence type="ECO:0000256" key="8">
    <source>
        <dbReference type="ARBA" id="ARBA00022741"/>
    </source>
</evidence>
<reference evidence="20" key="1">
    <citation type="submission" date="2016-06" db="EMBL/GenBank/DDBJ databases">
        <authorList>
            <person name="Sutton G."/>
            <person name="Brinkac L."/>
            <person name="Sanka R."/>
            <person name="Adams M."/>
            <person name="Lau E."/>
            <person name="Sam S."/>
            <person name="Sreng N."/>
            <person name="Him V."/>
            <person name="Kerleguer A."/>
            <person name="Cheng S."/>
        </authorList>
    </citation>
    <scope>NUCLEOTIDE SEQUENCE [LARGE SCALE GENOMIC DNA]</scope>
    <source>
        <strain evidence="20">E861</strain>
    </source>
</reference>
<dbReference type="GO" id="GO:0005886">
    <property type="term" value="C:plasma membrane"/>
    <property type="evidence" value="ECO:0007669"/>
    <property type="project" value="UniProtKB-SubCell"/>
</dbReference>
<keyword evidence="6" id="KW-0808">Transferase</keyword>
<dbReference type="RefSeq" id="WP_065014558.1">
    <property type="nucleotide sequence ID" value="NZ_LZKJ01000108.1"/>
</dbReference>
<dbReference type="Gene3D" id="3.30.200.20">
    <property type="entry name" value="Phosphorylase Kinase, domain 1"/>
    <property type="match status" value="1"/>
</dbReference>
<comment type="catalytic activity">
    <reaction evidence="14">
        <text>L-seryl-[protein] + ATP = O-phospho-L-seryl-[protein] + ADP + H(+)</text>
        <dbReference type="Rhea" id="RHEA:17989"/>
        <dbReference type="Rhea" id="RHEA-COMP:9863"/>
        <dbReference type="Rhea" id="RHEA-COMP:11604"/>
        <dbReference type="ChEBI" id="CHEBI:15378"/>
        <dbReference type="ChEBI" id="CHEBI:29999"/>
        <dbReference type="ChEBI" id="CHEBI:30616"/>
        <dbReference type="ChEBI" id="CHEBI:83421"/>
        <dbReference type="ChEBI" id="CHEBI:456216"/>
        <dbReference type="EC" id="2.7.11.1"/>
    </reaction>
</comment>
<keyword evidence="7 16" id="KW-0812">Transmembrane</keyword>
<evidence type="ECO:0000256" key="9">
    <source>
        <dbReference type="ARBA" id="ARBA00022777"/>
    </source>
</evidence>
<feature type="region of interest" description="Disordered" evidence="15">
    <location>
        <begin position="279"/>
        <end position="358"/>
    </location>
</feature>
<evidence type="ECO:0000259" key="18">
    <source>
        <dbReference type="PROSITE" id="PS50983"/>
    </source>
</evidence>
<evidence type="ECO:0000256" key="2">
    <source>
        <dbReference type="ARBA" id="ARBA00012513"/>
    </source>
</evidence>
<keyword evidence="8" id="KW-0547">Nucleotide-binding</keyword>
<name>A0A1A2Z9Q8_9MYCO</name>
<evidence type="ECO:0000256" key="13">
    <source>
        <dbReference type="ARBA" id="ARBA00047899"/>
    </source>
</evidence>
<proteinExistence type="predicted"/>
<gene>
    <name evidence="19" type="ORF">A5707_21375</name>
</gene>
<feature type="compositionally biased region" description="Pro residues" evidence="15">
    <location>
        <begin position="337"/>
        <end position="347"/>
    </location>
</feature>
<evidence type="ECO:0000256" key="14">
    <source>
        <dbReference type="ARBA" id="ARBA00048679"/>
    </source>
</evidence>
<keyword evidence="10" id="KW-0067">ATP-binding</keyword>
<evidence type="ECO:0000256" key="5">
    <source>
        <dbReference type="ARBA" id="ARBA00022553"/>
    </source>
</evidence>
<dbReference type="EC" id="2.7.11.1" evidence="2"/>
<dbReference type="FunFam" id="1.10.510.10:FF:000021">
    <property type="entry name" value="Serine/threonine protein kinase"/>
    <property type="match status" value="1"/>
</dbReference>
<dbReference type="SUPFAM" id="SSF53807">
    <property type="entry name" value="Helical backbone' metal receptor"/>
    <property type="match status" value="1"/>
</dbReference>
<keyword evidence="5" id="KW-0597">Phosphoprotein</keyword>
<protein>
    <recommendedName>
        <fullName evidence="2">non-specific serine/threonine protein kinase</fullName>
        <ecNumber evidence="2">2.7.11.1</ecNumber>
    </recommendedName>
</protein>
<dbReference type="PANTHER" id="PTHR43289">
    <property type="entry name" value="MITOGEN-ACTIVATED PROTEIN KINASE KINASE KINASE 20-RELATED"/>
    <property type="match status" value="1"/>
</dbReference>
<dbReference type="EMBL" id="LZKJ01000108">
    <property type="protein sequence ID" value="OBI46383.1"/>
    <property type="molecule type" value="Genomic_DNA"/>
</dbReference>
<dbReference type="GO" id="GO:0004674">
    <property type="term" value="F:protein serine/threonine kinase activity"/>
    <property type="evidence" value="ECO:0007669"/>
    <property type="project" value="UniProtKB-KW"/>
</dbReference>
<dbReference type="FunFam" id="3.30.200.20:FF:000035">
    <property type="entry name" value="Serine/threonine protein kinase Stk1"/>
    <property type="match status" value="1"/>
</dbReference>
<dbReference type="Proteomes" id="UP000093592">
    <property type="component" value="Unassembled WGS sequence"/>
</dbReference>
<dbReference type="OrthoDB" id="5622056at2"/>
<evidence type="ECO:0000256" key="16">
    <source>
        <dbReference type="SAM" id="Phobius"/>
    </source>
</evidence>
<dbReference type="InterPro" id="IPR008271">
    <property type="entry name" value="Ser/Thr_kinase_AS"/>
</dbReference>
<comment type="catalytic activity">
    <reaction evidence="13">
        <text>L-threonyl-[protein] + ATP = O-phospho-L-threonyl-[protein] + ADP + H(+)</text>
        <dbReference type="Rhea" id="RHEA:46608"/>
        <dbReference type="Rhea" id="RHEA-COMP:11060"/>
        <dbReference type="Rhea" id="RHEA-COMP:11605"/>
        <dbReference type="ChEBI" id="CHEBI:15378"/>
        <dbReference type="ChEBI" id="CHEBI:30013"/>
        <dbReference type="ChEBI" id="CHEBI:30616"/>
        <dbReference type="ChEBI" id="CHEBI:61977"/>
        <dbReference type="ChEBI" id="CHEBI:456216"/>
        <dbReference type="EC" id="2.7.11.1"/>
    </reaction>
</comment>
<evidence type="ECO:0000256" key="1">
    <source>
        <dbReference type="ARBA" id="ARBA00004162"/>
    </source>
</evidence>
<organism evidence="19 20">
    <name type="scientific">Mycobacterium kyorinense</name>
    <dbReference type="NCBI Taxonomy" id="487514"/>
    <lineage>
        <taxon>Bacteria</taxon>
        <taxon>Bacillati</taxon>
        <taxon>Actinomycetota</taxon>
        <taxon>Actinomycetes</taxon>
        <taxon>Mycobacteriales</taxon>
        <taxon>Mycobacteriaceae</taxon>
        <taxon>Mycobacterium</taxon>
    </lineage>
</organism>
<dbReference type="PROSITE" id="PS50983">
    <property type="entry name" value="FE_B12_PBP"/>
    <property type="match status" value="1"/>
</dbReference>
<evidence type="ECO:0000256" key="15">
    <source>
        <dbReference type="SAM" id="MobiDB-lite"/>
    </source>
</evidence>
<dbReference type="SMART" id="SM00220">
    <property type="entry name" value="S_TKc"/>
    <property type="match status" value="1"/>
</dbReference>
<dbReference type="GO" id="GO:0005524">
    <property type="term" value="F:ATP binding"/>
    <property type="evidence" value="ECO:0007669"/>
    <property type="project" value="UniProtKB-KW"/>
</dbReference>
<dbReference type="Pfam" id="PF01497">
    <property type="entry name" value="Peripla_BP_2"/>
    <property type="match status" value="1"/>
</dbReference>
<dbReference type="PANTHER" id="PTHR43289:SF6">
    <property type="entry name" value="SERINE_THREONINE-PROTEIN KINASE NEKL-3"/>
    <property type="match status" value="1"/>
</dbReference>
<evidence type="ECO:0000256" key="6">
    <source>
        <dbReference type="ARBA" id="ARBA00022679"/>
    </source>
</evidence>
<evidence type="ECO:0000256" key="11">
    <source>
        <dbReference type="ARBA" id="ARBA00022989"/>
    </source>
</evidence>
<dbReference type="InterPro" id="IPR002491">
    <property type="entry name" value="ABC_transptr_periplasmic_BD"/>
</dbReference>
<evidence type="ECO:0000256" key="7">
    <source>
        <dbReference type="ARBA" id="ARBA00022692"/>
    </source>
</evidence>
<dbReference type="InterPro" id="IPR011009">
    <property type="entry name" value="Kinase-like_dom_sf"/>
</dbReference>
<evidence type="ECO:0000256" key="10">
    <source>
        <dbReference type="ARBA" id="ARBA00022840"/>
    </source>
</evidence>
<dbReference type="Pfam" id="PF00069">
    <property type="entry name" value="Pkinase"/>
    <property type="match status" value="1"/>
</dbReference>
<keyword evidence="12 16" id="KW-0472">Membrane</keyword>
<accession>A0A1A2Z9Q8</accession>
<evidence type="ECO:0000256" key="3">
    <source>
        <dbReference type="ARBA" id="ARBA00022475"/>
    </source>
</evidence>
<dbReference type="GO" id="GO:0045717">
    <property type="term" value="P:negative regulation of fatty acid biosynthetic process"/>
    <property type="evidence" value="ECO:0007669"/>
    <property type="project" value="UniProtKB-ARBA"/>
</dbReference>
<keyword evidence="4 19" id="KW-0723">Serine/threonine-protein kinase</keyword>
<evidence type="ECO:0000256" key="4">
    <source>
        <dbReference type="ARBA" id="ARBA00022527"/>
    </source>
</evidence>
<dbReference type="PROSITE" id="PS00108">
    <property type="entry name" value="PROTEIN_KINASE_ST"/>
    <property type="match status" value="1"/>
</dbReference>
<sequence length="674" mass="71337">MGFSDGLVIAGYTIETELGSGGMGTVYKAANSVLPRSDALKVLSVEYSRDPQFRARFLREADLAATLDHPNIVTVYSRGETEAGQLWISMQYVAGTDADRELRAGAMTPKRAVHIIAEVAKALDYAHRRGIIHRDVKPANFLLAPDDERIFLADFGIARAFDESAHLTATGMVMASIAYASPEALTGMDIDHRADIYSLGCSLFRLLANNNPYAGRSGGLAAMAAAHLSEPPPKVTDLRPELPAALDDVIAKAMAKEPAARYQKASELAAAAAQALEDSTAVIPRSPQPRPATSQTGPTRPHPRPASPPPPAFHREASYPTGFFSGPQGPAGSGPAHMPPGPPPPGGPMIGSPPRGKGRERLRQLAFPAALAALIAVIAVAALMLWPRADHKPGYQAQTFTHAHGSTEISKQPKAVAAVGFGDADAVLALGEQPVAIVTPKGALPSWEQDKITGSPPVLGFIDTNAIKSAKPDVVIATGDIDEATYQRLSAIAPTITRPQGGQLWNWQTQLQWVGRILGHDARATQLINSVGAQQTDLKNQHANLVGKTVSIVNISDSGVTQTLTPSNAADYLDSLGLRYSDTLRRQPNDTSSERPVTDTNKLYLINTDYLVVVRTDRAAGGGGAAGLPRELAAYRGRMVIADDPDTVAALADPGGYLATQYLDGKFVPTLSSS</sequence>
<keyword evidence="11 16" id="KW-1133">Transmembrane helix</keyword>
<comment type="subcellular location">
    <subcellularLocation>
        <location evidence="1">Cell membrane</location>
        <topology evidence="1">Single-pass membrane protein</topology>
    </subcellularLocation>
</comment>
<feature type="compositionally biased region" description="Low complexity" evidence="15">
    <location>
        <begin position="322"/>
        <end position="336"/>
    </location>
</feature>
<dbReference type="Gene3D" id="3.40.50.1980">
    <property type="entry name" value="Nitrogenase molybdenum iron protein domain"/>
    <property type="match status" value="2"/>
</dbReference>
<dbReference type="PROSITE" id="PS50011">
    <property type="entry name" value="PROTEIN_KINASE_DOM"/>
    <property type="match status" value="1"/>
</dbReference>
<dbReference type="Gene3D" id="1.10.510.10">
    <property type="entry name" value="Transferase(Phosphotransferase) domain 1"/>
    <property type="match status" value="1"/>
</dbReference>
<dbReference type="InterPro" id="IPR000719">
    <property type="entry name" value="Prot_kinase_dom"/>
</dbReference>